<dbReference type="InterPro" id="IPR020045">
    <property type="entry name" value="DNA_polI_H3TH"/>
</dbReference>
<dbReference type="SMART" id="SM00482">
    <property type="entry name" value="POLAc"/>
    <property type="match status" value="1"/>
</dbReference>
<feature type="domain" description="5'-3' exonuclease" evidence="14">
    <location>
        <begin position="3"/>
        <end position="261"/>
    </location>
</feature>
<dbReference type="Gene3D" id="3.40.50.1010">
    <property type="entry name" value="5'-nuclease"/>
    <property type="match status" value="1"/>
</dbReference>
<comment type="caution">
    <text evidence="16">The sequence shown here is derived from an EMBL/GenBank/DDBJ whole genome shotgun (WGS) entry which is preliminary data.</text>
</comment>
<keyword evidence="17" id="KW-1185">Reference proteome</keyword>
<protein>
    <recommendedName>
        <fullName evidence="3 12">DNA polymerase I</fullName>
        <ecNumber evidence="2 12">2.7.7.7</ecNumber>
    </recommendedName>
</protein>
<dbReference type="Proteomes" id="UP000003277">
    <property type="component" value="Unassembled WGS sequence"/>
</dbReference>
<dbReference type="HOGENOM" id="CLU_004675_0_0_9"/>
<comment type="catalytic activity">
    <reaction evidence="11 13">
        <text>DNA(n) + a 2'-deoxyribonucleoside 5'-triphosphate = DNA(n+1) + diphosphate</text>
        <dbReference type="Rhea" id="RHEA:22508"/>
        <dbReference type="Rhea" id="RHEA-COMP:17339"/>
        <dbReference type="Rhea" id="RHEA-COMP:17340"/>
        <dbReference type="ChEBI" id="CHEBI:33019"/>
        <dbReference type="ChEBI" id="CHEBI:61560"/>
        <dbReference type="ChEBI" id="CHEBI:173112"/>
        <dbReference type="EC" id="2.7.7.7"/>
    </reaction>
</comment>
<evidence type="ECO:0000256" key="1">
    <source>
        <dbReference type="ARBA" id="ARBA00007705"/>
    </source>
</evidence>
<dbReference type="NCBIfam" id="TIGR00593">
    <property type="entry name" value="pola"/>
    <property type="match status" value="1"/>
</dbReference>
<evidence type="ECO:0000256" key="2">
    <source>
        <dbReference type="ARBA" id="ARBA00012417"/>
    </source>
</evidence>
<feature type="domain" description="DNA-directed DNA polymerase family A palm" evidence="15">
    <location>
        <begin position="616"/>
        <end position="823"/>
    </location>
</feature>
<dbReference type="eggNOG" id="COG0749">
    <property type="taxonomic scope" value="Bacteria"/>
</dbReference>
<evidence type="ECO:0000259" key="15">
    <source>
        <dbReference type="SMART" id="SM00482"/>
    </source>
</evidence>
<keyword evidence="13" id="KW-0540">Nuclease</keyword>
<evidence type="ECO:0000313" key="16">
    <source>
        <dbReference type="EMBL" id="EHO63969.1"/>
    </source>
</evidence>
<dbReference type="OrthoDB" id="9806424at2"/>
<accession>H1CXD8</accession>
<comment type="subunit">
    <text evidence="13">Single-chain monomer with multiple functions.</text>
</comment>
<dbReference type="PRINTS" id="PR00868">
    <property type="entry name" value="DNAPOLI"/>
</dbReference>
<dbReference type="FunFam" id="1.10.150.20:FF:000003">
    <property type="entry name" value="DNA polymerase I"/>
    <property type="match status" value="1"/>
</dbReference>
<dbReference type="InterPro" id="IPR036279">
    <property type="entry name" value="5-3_exonuclease_C_sf"/>
</dbReference>
<dbReference type="EC" id="2.7.7.7" evidence="2 12"/>
<dbReference type="RefSeq" id="WP_008858533.1">
    <property type="nucleotide sequence ID" value="NZ_JH591187.1"/>
</dbReference>
<evidence type="ECO:0000256" key="9">
    <source>
        <dbReference type="ARBA" id="ARBA00023125"/>
    </source>
</evidence>
<proteinExistence type="inferred from homology"/>
<evidence type="ECO:0000256" key="8">
    <source>
        <dbReference type="ARBA" id="ARBA00022932"/>
    </source>
</evidence>
<dbReference type="EMBL" id="ADLT01000001">
    <property type="protein sequence ID" value="EHO63969.1"/>
    <property type="molecule type" value="Genomic_DNA"/>
</dbReference>
<keyword evidence="7 13" id="KW-0227">DNA damage</keyword>
<dbReference type="SUPFAM" id="SSF56672">
    <property type="entry name" value="DNA/RNA polymerases"/>
    <property type="match status" value="1"/>
</dbReference>
<evidence type="ECO:0000256" key="13">
    <source>
        <dbReference type="RuleBase" id="RU004460"/>
    </source>
</evidence>
<dbReference type="FunFam" id="1.10.150.20:FF:000002">
    <property type="entry name" value="DNA polymerase I"/>
    <property type="match status" value="1"/>
</dbReference>
<dbReference type="AlphaFoldDB" id="H1CXD8"/>
<dbReference type="InterPro" id="IPR002421">
    <property type="entry name" value="5-3_exonuclease"/>
</dbReference>
<dbReference type="PANTHER" id="PTHR10133:SF27">
    <property type="entry name" value="DNA POLYMERASE NU"/>
    <property type="match status" value="1"/>
</dbReference>
<evidence type="ECO:0000256" key="12">
    <source>
        <dbReference type="NCBIfam" id="TIGR00593"/>
    </source>
</evidence>
<comment type="function">
    <text evidence="13">In addition to polymerase activity, this DNA polymerase exhibits 5'-3' exonuclease activity.</text>
</comment>
<dbReference type="SUPFAM" id="SSF47807">
    <property type="entry name" value="5' to 3' exonuclease, C-terminal subdomain"/>
    <property type="match status" value="1"/>
</dbReference>
<evidence type="ECO:0000256" key="6">
    <source>
        <dbReference type="ARBA" id="ARBA00022705"/>
    </source>
</evidence>
<reference evidence="16 17" key="1">
    <citation type="submission" date="2011-11" db="EMBL/GenBank/DDBJ databases">
        <title>The Genome Sequence of Dialister succinatiphilus YIT 11850.</title>
        <authorList>
            <consortium name="The Broad Institute Genome Sequencing Platform"/>
            <person name="Earl A."/>
            <person name="Ward D."/>
            <person name="Feldgarden M."/>
            <person name="Gevers D."/>
            <person name="Morotomi M."/>
            <person name="Young S.K."/>
            <person name="Zeng Q."/>
            <person name="Gargeya S."/>
            <person name="Fitzgerald M."/>
            <person name="Haas B."/>
            <person name="Abouelleil A."/>
            <person name="Alvarado L."/>
            <person name="Arachchi H.M."/>
            <person name="Berlin A."/>
            <person name="Brown A."/>
            <person name="Chapman S.B."/>
            <person name="Dunbar C."/>
            <person name="Gearin G."/>
            <person name="Goldberg J."/>
            <person name="Griggs A."/>
            <person name="Gujja S."/>
            <person name="Heiman D."/>
            <person name="Howarth C."/>
            <person name="Lui A."/>
            <person name="MacDonald P.J.P."/>
            <person name="Montmayeur A."/>
            <person name="Murphy C."/>
            <person name="Neiman D."/>
            <person name="Pearson M."/>
            <person name="Priest M."/>
            <person name="Roberts A."/>
            <person name="Saif S."/>
            <person name="Shea T."/>
            <person name="Sisk P."/>
            <person name="Stolte C."/>
            <person name="Sykes S."/>
            <person name="Wortman J."/>
            <person name="Nusbaum C."/>
            <person name="Birren B."/>
        </authorList>
    </citation>
    <scope>NUCLEOTIDE SEQUENCE [LARGE SCALE GENOMIC DNA]</scope>
    <source>
        <strain evidence="16 17">YIT 11850</strain>
    </source>
</reference>
<name>H1CXD8_9FIRM</name>
<organism evidence="16 17">
    <name type="scientific">Dialister succinatiphilus YIT 11850</name>
    <dbReference type="NCBI Taxonomy" id="742743"/>
    <lineage>
        <taxon>Bacteria</taxon>
        <taxon>Bacillati</taxon>
        <taxon>Bacillota</taxon>
        <taxon>Negativicutes</taxon>
        <taxon>Veillonellales</taxon>
        <taxon>Veillonellaceae</taxon>
        <taxon>Dialister</taxon>
    </lineage>
</organism>
<evidence type="ECO:0000256" key="7">
    <source>
        <dbReference type="ARBA" id="ARBA00022763"/>
    </source>
</evidence>
<dbReference type="STRING" id="742743.HMPREF9453_00026"/>
<dbReference type="Pfam" id="PF01367">
    <property type="entry name" value="5_3_exonuc"/>
    <property type="match status" value="1"/>
</dbReference>
<dbReference type="InterPro" id="IPR019760">
    <property type="entry name" value="DNA-dir_DNA_pol_A_CS"/>
</dbReference>
<comment type="similarity">
    <text evidence="1 13">Belongs to the DNA polymerase type-A family.</text>
</comment>
<dbReference type="InterPro" id="IPR002298">
    <property type="entry name" value="DNA_polymerase_A"/>
</dbReference>
<dbReference type="InterPro" id="IPR020046">
    <property type="entry name" value="5-3_exonucl_a-hlix_arch_N"/>
</dbReference>
<dbReference type="GO" id="GO:0003887">
    <property type="term" value="F:DNA-directed DNA polymerase activity"/>
    <property type="evidence" value="ECO:0007669"/>
    <property type="project" value="UniProtKB-UniRule"/>
</dbReference>
<keyword evidence="13" id="KW-0378">Hydrolase</keyword>
<dbReference type="SMART" id="SM00475">
    <property type="entry name" value="53EXOc"/>
    <property type="match status" value="1"/>
</dbReference>
<dbReference type="CDD" id="cd08637">
    <property type="entry name" value="DNA_pol_A_pol_I_C"/>
    <property type="match status" value="1"/>
</dbReference>
<dbReference type="PANTHER" id="PTHR10133">
    <property type="entry name" value="DNA POLYMERASE I"/>
    <property type="match status" value="1"/>
</dbReference>
<dbReference type="Pfam" id="PF02739">
    <property type="entry name" value="5_3_exonuc_N"/>
    <property type="match status" value="1"/>
</dbReference>
<dbReference type="InterPro" id="IPR018320">
    <property type="entry name" value="DNA_polymerase_1"/>
</dbReference>
<dbReference type="InterPro" id="IPR043502">
    <property type="entry name" value="DNA/RNA_pol_sf"/>
</dbReference>
<keyword evidence="4 13" id="KW-0808">Transferase</keyword>
<dbReference type="NCBIfam" id="NF004397">
    <property type="entry name" value="PRK05755.1"/>
    <property type="match status" value="1"/>
</dbReference>
<gene>
    <name evidence="13" type="primary">polA</name>
    <name evidence="16" type="ORF">HMPREF9453_00026</name>
</gene>
<dbReference type="Gene3D" id="1.20.1060.10">
    <property type="entry name" value="Taq DNA Polymerase, Chain T, domain 4"/>
    <property type="match status" value="1"/>
</dbReference>
<dbReference type="GO" id="GO:0008409">
    <property type="term" value="F:5'-3' exonuclease activity"/>
    <property type="evidence" value="ECO:0007669"/>
    <property type="project" value="UniProtKB-UniRule"/>
</dbReference>
<dbReference type="InterPro" id="IPR029060">
    <property type="entry name" value="PIN-like_dom_sf"/>
</dbReference>
<dbReference type="GO" id="GO:0006302">
    <property type="term" value="P:double-strand break repair"/>
    <property type="evidence" value="ECO:0007669"/>
    <property type="project" value="TreeGrafter"/>
</dbReference>
<dbReference type="Gene3D" id="1.10.150.20">
    <property type="entry name" value="5' to 3' exonuclease, C-terminal subdomain"/>
    <property type="match status" value="2"/>
</dbReference>
<dbReference type="Gene3D" id="3.30.70.370">
    <property type="match status" value="1"/>
</dbReference>
<dbReference type="FunFam" id="1.20.1060.10:FF:000001">
    <property type="entry name" value="DNA polymerase I"/>
    <property type="match status" value="1"/>
</dbReference>
<evidence type="ECO:0000256" key="4">
    <source>
        <dbReference type="ARBA" id="ARBA00022679"/>
    </source>
</evidence>
<keyword evidence="10 13" id="KW-0234">DNA repair</keyword>
<dbReference type="InterPro" id="IPR001098">
    <property type="entry name" value="DNA-dir_DNA_pol_A_palm_dom"/>
</dbReference>
<dbReference type="Gene3D" id="3.30.420.10">
    <property type="entry name" value="Ribonuclease H-like superfamily/Ribonuclease H"/>
    <property type="match status" value="1"/>
</dbReference>
<evidence type="ECO:0000259" key="14">
    <source>
        <dbReference type="SMART" id="SM00475"/>
    </source>
</evidence>
<evidence type="ECO:0000256" key="3">
    <source>
        <dbReference type="ARBA" id="ARBA00020311"/>
    </source>
</evidence>
<dbReference type="InterPro" id="IPR036397">
    <property type="entry name" value="RNaseH_sf"/>
</dbReference>
<dbReference type="CDD" id="cd09898">
    <property type="entry name" value="H3TH_53EXO"/>
    <property type="match status" value="1"/>
</dbReference>
<keyword evidence="6 13" id="KW-0235">DNA replication</keyword>
<dbReference type="GO" id="GO:0006261">
    <property type="term" value="P:DNA-templated DNA replication"/>
    <property type="evidence" value="ECO:0007669"/>
    <property type="project" value="UniProtKB-UniRule"/>
</dbReference>
<evidence type="ECO:0000313" key="17">
    <source>
        <dbReference type="Proteomes" id="UP000003277"/>
    </source>
</evidence>
<dbReference type="GO" id="GO:0003677">
    <property type="term" value="F:DNA binding"/>
    <property type="evidence" value="ECO:0007669"/>
    <property type="project" value="UniProtKB-UniRule"/>
</dbReference>
<evidence type="ECO:0000256" key="10">
    <source>
        <dbReference type="ARBA" id="ARBA00023204"/>
    </source>
</evidence>
<keyword evidence="13" id="KW-0269">Exonuclease</keyword>
<keyword evidence="8 13" id="KW-0239">DNA-directed DNA polymerase</keyword>
<keyword evidence="9 13" id="KW-0238">DNA-binding</keyword>
<sequence>MKKKLVIIDGSSLLYRAFFALPPTMTSPDGTPTNAIYGFLRMLLGLYRDLDPEYMAVTFDKDRHTFRTDMFADYKATRKPAPPELIPQFDLILDVLSVLGVAVYSIPGYEGDDILGTLSARYEKELPVDIVTGDRDALQLSSSRTTVLLTQKGITHMAVMTPEAVYEKYHITPSQVIDMKALMGDTADNIPGVPGIGEKTALGLLTEYKDLDNLYAHVDEIKGARGKKLTAHKDMAYLSYKLATIKRDVPVDASLEDMKQPVHVAEMKELFGKLGINLLKEFAALPRFQELSQVKKEESEEVLPPVEIWNPAVSFKGKTAALWVHLSGRAPFFKAEEVVAAADGHAWLVEADHFGPAAKALKEAEAVVVEDSKSLLESDFPAEDLPFFDMSLAAYLLDPTRVTYPLSYMAGLFEKPVIYPDDLDDMKEKGCCITLFLASLYEDAKKKLEKNGVLSLFRKVEQPLVPVLAAMEKAGIATDQEKWKTVKEEMEKEERLLMKDIFTEAGESFNLNSPKQLGHILFEKMGMPAGKKTKTGYSTAADVLEELALSYPMVKNILRYRSLAKLVSTYLEVLPQLIRPETGRIHTSFNQTVTATGRLSSSDPNLQNIPVRTEEGKKIRSLFVPGKGYDCFISSDYSQVELRVLAHMSGDESLIKAFLNREDIHRRTAAEVLGIPFEEVTPEQRSHAKAVNFGIIYGISDFGLARQLGIPRKQAASYIEAYFKRYPSIHDFMHSMVEKAKETGRAVTLFGRYRELPDINSKNFNRRSFAERTAMNTPIQGTAADIMKMAMIEVYKKMKAGGYKSRVLLQVHDELVAEVVKEEKEEIAALLKETMESVVKLKVPLVADVNEGKNWAETK</sequence>
<dbReference type="CDD" id="cd09859">
    <property type="entry name" value="PIN_53EXO"/>
    <property type="match status" value="1"/>
</dbReference>
<dbReference type="SUPFAM" id="SSF88723">
    <property type="entry name" value="PIN domain-like"/>
    <property type="match status" value="1"/>
</dbReference>
<evidence type="ECO:0000256" key="11">
    <source>
        <dbReference type="ARBA" id="ARBA00049244"/>
    </source>
</evidence>
<dbReference type="PATRIC" id="fig|742743.3.peg.28"/>
<dbReference type="SMART" id="SM00279">
    <property type="entry name" value="HhH2"/>
    <property type="match status" value="1"/>
</dbReference>
<dbReference type="InterPro" id="IPR008918">
    <property type="entry name" value="HhH2"/>
</dbReference>
<keyword evidence="5 13" id="KW-0548">Nucleotidyltransferase</keyword>
<dbReference type="Pfam" id="PF00476">
    <property type="entry name" value="DNA_pol_A"/>
    <property type="match status" value="1"/>
</dbReference>
<dbReference type="PROSITE" id="PS00447">
    <property type="entry name" value="DNA_POLYMERASE_A"/>
    <property type="match status" value="1"/>
</dbReference>
<evidence type="ECO:0000256" key="5">
    <source>
        <dbReference type="ARBA" id="ARBA00022695"/>
    </source>
</evidence>